<feature type="transmembrane region" description="Helical" evidence="11">
    <location>
        <begin position="96"/>
        <end position="114"/>
    </location>
</feature>
<dbReference type="EMBL" id="BMZM01000004">
    <property type="protein sequence ID" value="GHC32985.1"/>
    <property type="molecule type" value="Genomic_DNA"/>
</dbReference>
<evidence type="ECO:0000256" key="1">
    <source>
        <dbReference type="ARBA" id="ARBA00004651"/>
    </source>
</evidence>
<keyword evidence="14" id="KW-1185">Reference proteome</keyword>
<feature type="transmembrane region" description="Helical" evidence="11">
    <location>
        <begin position="70"/>
        <end position="90"/>
    </location>
</feature>
<name>A0ABQ3FPJ0_9GAMM</name>
<keyword evidence="3" id="KW-0444">Lipid biosynthesis</keyword>
<protein>
    <submittedName>
        <fullName evidence="13">4-amino-4-deoxy-L-arabinose-phosphoundecaprenol flippase subunit ArnE</fullName>
    </submittedName>
</protein>
<dbReference type="Gene3D" id="1.10.3730.20">
    <property type="match status" value="1"/>
</dbReference>
<evidence type="ECO:0000313" key="14">
    <source>
        <dbReference type="Proteomes" id="UP000604243"/>
    </source>
</evidence>
<keyword evidence="7" id="KW-0448">Lipopolysaccharide biosynthesis</keyword>
<evidence type="ECO:0000256" key="4">
    <source>
        <dbReference type="ARBA" id="ARBA00022519"/>
    </source>
</evidence>
<sequence length="117" mass="13184">MNTTLLFIISLLSSVASHYWQKRTAIYFACYPGMALWKRVLCYQLMLSVFFLLLGAVTWLYVLRDWSVSMAYPMLSLNLVLVMLISKFSFGEVLSVHHWVGCGVILLGVVVIVASTG</sequence>
<reference evidence="14" key="1">
    <citation type="journal article" date="2019" name="Int. J. Syst. Evol. Microbiol.">
        <title>The Global Catalogue of Microorganisms (GCM) 10K type strain sequencing project: providing services to taxonomists for standard genome sequencing and annotation.</title>
        <authorList>
            <consortium name="The Broad Institute Genomics Platform"/>
            <consortium name="The Broad Institute Genome Sequencing Center for Infectious Disease"/>
            <person name="Wu L."/>
            <person name="Ma J."/>
        </authorList>
    </citation>
    <scope>NUCLEOTIDE SEQUENCE [LARGE SCALE GENOMIC DNA]</scope>
    <source>
        <strain evidence="14">KCTC 42082</strain>
    </source>
</reference>
<dbReference type="PANTHER" id="PTHR30561:SF9">
    <property type="entry name" value="4-AMINO-4-DEOXY-L-ARABINOSE-PHOSPHOUNDECAPRENOL FLIPPASE SUBUNIT ARNF-RELATED"/>
    <property type="match status" value="1"/>
</dbReference>
<keyword evidence="5" id="KW-0441">Lipid A biosynthesis</keyword>
<evidence type="ECO:0000256" key="6">
    <source>
        <dbReference type="ARBA" id="ARBA00022692"/>
    </source>
</evidence>
<comment type="caution">
    <text evidence="13">The sequence shown here is derived from an EMBL/GenBank/DDBJ whole genome shotgun (WGS) entry which is preliminary data.</text>
</comment>
<keyword evidence="9" id="KW-0443">Lipid metabolism</keyword>
<gene>
    <name evidence="13" type="primary">arnE</name>
    <name evidence="13" type="ORF">GCM10010082_29420</name>
</gene>
<keyword evidence="8 11" id="KW-1133">Transmembrane helix</keyword>
<evidence type="ECO:0000256" key="3">
    <source>
        <dbReference type="ARBA" id="ARBA00022516"/>
    </source>
</evidence>
<keyword evidence="2" id="KW-1003">Cell membrane</keyword>
<dbReference type="InterPro" id="IPR000390">
    <property type="entry name" value="Small_drug/metabolite_transptr"/>
</dbReference>
<dbReference type="InterPro" id="IPR000620">
    <property type="entry name" value="EamA_dom"/>
</dbReference>
<evidence type="ECO:0000259" key="12">
    <source>
        <dbReference type="Pfam" id="PF00892"/>
    </source>
</evidence>
<evidence type="ECO:0000256" key="2">
    <source>
        <dbReference type="ARBA" id="ARBA00022475"/>
    </source>
</evidence>
<evidence type="ECO:0000256" key="9">
    <source>
        <dbReference type="ARBA" id="ARBA00023098"/>
    </source>
</evidence>
<feature type="domain" description="EamA" evidence="12">
    <location>
        <begin position="31"/>
        <end position="113"/>
    </location>
</feature>
<organism evidence="13 14">
    <name type="scientific">Kushneria pakistanensis</name>
    <dbReference type="NCBI Taxonomy" id="1508770"/>
    <lineage>
        <taxon>Bacteria</taxon>
        <taxon>Pseudomonadati</taxon>
        <taxon>Pseudomonadota</taxon>
        <taxon>Gammaproteobacteria</taxon>
        <taxon>Oceanospirillales</taxon>
        <taxon>Halomonadaceae</taxon>
        <taxon>Kushneria</taxon>
    </lineage>
</organism>
<dbReference type="PANTHER" id="PTHR30561">
    <property type="entry name" value="SMR FAMILY PROTON-DEPENDENT DRUG EFFLUX TRANSPORTER SUGE"/>
    <property type="match status" value="1"/>
</dbReference>
<dbReference type="Pfam" id="PF00892">
    <property type="entry name" value="EamA"/>
    <property type="match status" value="1"/>
</dbReference>
<evidence type="ECO:0000256" key="10">
    <source>
        <dbReference type="ARBA" id="ARBA00023136"/>
    </source>
</evidence>
<evidence type="ECO:0000313" key="13">
    <source>
        <dbReference type="EMBL" id="GHC32985.1"/>
    </source>
</evidence>
<keyword evidence="4" id="KW-0997">Cell inner membrane</keyword>
<dbReference type="RefSeq" id="WP_189519580.1">
    <property type="nucleotide sequence ID" value="NZ_BMZM01000004.1"/>
</dbReference>
<proteinExistence type="predicted"/>
<comment type="subcellular location">
    <subcellularLocation>
        <location evidence="1">Cell membrane</location>
        <topology evidence="1">Multi-pass membrane protein</topology>
    </subcellularLocation>
</comment>
<evidence type="ECO:0000256" key="8">
    <source>
        <dbReference type="ARBA" id="ARBA00022989"/>
    </source>
</evidence>
<dbReference type="SUPFAM" id="SSF103481">
    <property type="entry name" value="Multidrug resistance efflux transporter EmrE"/>
    <property type="match status" value="1"/>
</dbReference>
<dbReference type="InterPro" id="IPR037185">
    <property type="entry name" value="EmrE-like"/>
</dbReference>
<feature type="transmembrane region" description="Helical" evidence="11">
    <location>
        <begin position="41"/>
        <end position="63"/>
    </location>
</feature>
<evidence type="ECO:0000256" key="7">
    <source>
        <dbReference type="ARBA" id="ARBA00022985"/>
    </source>
</evidence>
<accession>A0ABQ3FPJ0</accession>
<keyword evidence="10 11" id="KW-0472">Membrane</keyword>
<evidence type="ECO:0000256" key="5">
    <source>
        <dbReference type="ARBA" id="ARBA00022556"/>
    </source>
</evidence>
<keyword evidence="6 11" id="KW-0812">Transmembrane</keyword>
<evidence type="ECO:0000256" key="11">
    <source>
        <dbReference type="SAM" id="Phobius"/>
    </source>
</evidence>
<dbReference type="Proteomes" id="UP000604243">
    <property type="component" value="Unassembled WGS sequence"/>
</dbReference>